<evidence type="ECO:0000313" key="2">
    <source>
        <dbReference type="EMBL" id="CAL6079198.1"/>
    </source>
</evidence>
<sequence>MAQRNIQTLSILQQISPDSSGTLKTPRKQMCTEIQNQINVSESFLMKLDEYTQTKHDKDLKLLKFRIKMEQTFIKKLNLLMVEADLSKLLQQHSEQVNLLELDLNFEYVARISELKIENKLDNNSIRSLKIFTQTDDDKTVSSVYTLTKEQESMNNQQLIDSFSSLLVQFLQYQLDISDSIFYEAIPVSTILQPISKSQINIEAQILLVKECLTDFAYMIQEQSKLQNKYMQQIMLFKEILGMYVYLLSNIQNDYYLKQLIKLINDFQQMQLLIINPQIYKLLLDQVKEEYQRESTQNIHLLQEQLSYQLKNNVKEQTISLQMISFEQNFQQHVIQAQSFEAIEQLRKQFIELDSEIKL</sequence>
<organism evidence="1">
    <name type="scientific">Hexamita inflata</name>
    <dbReference type="NCBI Taxonomy" id="28002"/>
    <lineage>
        <taxon>Eukaryota</taxon>
        <taxon>Metamonada</taxon>
        <taxon>Diplomonadida</taxon>
        <taxon>Hexamitidae</taxon>
        <taxon>Hexamitinae</taxon>
        <taxon>Hexamita</taxon>
    </lineage>
</organism>
<reference evidence="2 3" key="2">
    <citation type="submission" date="2024-07" db="EMBL/GenBank/DDBJ databases">
        <authorList>
            <person name="Akdeniz Z."/>
        </authorList>
    </citation>
    <scope>NUCLEOTIDE SEQUENCE [LARGE SCALE GENOMIC DNA]</scope>
</reference>
<comment type="caution">
    <text evidence="1">The sequence shown here is derived from an EMBL/GenBank/DDBJ whole genome shotgun (WGS) entry which is preliminary data.</text>
</comment>
<evidence type="ECO:0000313" key="1">
    <source>
        <dbReference type="EMBL" id="CAI9934785.1"/>
    </source>
</evidence>
<dbReference type="EMBL" id="CATOUU010000589">
    <property type="protein sequence ID" value="CAI9934785.1"/>
    <property type="molecule type" value="Genomic_DNA"/>
</dbReference>
<keyword evidence="3" id="KW-1185">Reference proteome</keyword>
<evidence type="ECO:0000313" key="3">
    <source>
        <dbReference type="Proteomes" id="UP001642409"/>
    </source>
</evidence>
<proteinExistence type="predicted"/>
<accession>A0AA86PA53</accession>
<gene>
    <name evidence="1" type="ORF">HINF_LOCUS22430</name>
    <name evidence="2" type="ORF">HINF_LOCUS59268</name>
</gene>
<dbReference type="EMBL" id="CAXDID020000339">
    <property type="protein sequence ID" value="CAL6079198.1"/>
    <property type="molecule type" value="Genomic_DNA"/>
</dbReference>
<dbReference type="Proteomes" id="UP001642409">
    <property type="component" value="Unassembled WGS sequence"/>
</dbReference>
<dbReference type="AlphaFoldDB" id="A0AA86PA53"/>
<name>A0AA86PA53_9EUKA</name>
<reference evidence="1" key="1">
    <citation type="submission" date="2023-06" db="EMBL/GenBank/DDBJ databases">
        <authorList>
            <person name="Kurt Z."/>
        </authorList>
    </citation>
    <scope>NUCLEOTIDE SEQUENCE</scope>
</reference>
<protein>
    <submittedName>
        <fullName evidence="2">Hypothetical_protein</fullName>
    </submittedName>
</protein>